<dbReference type="OrthoDB" id="9812349at2"/>
<evidence type="ECO:0000313" key="2">
    <source>
        <dbReference type="EMBL" id="BAT60375.1"/>
    </source>
</evidence>
<dbReference type="Pfam" id="PF05656">
    <property type="entry name" value="DUF805"/>
    <property type="match status" value="1"/>
</dbReference>
<dbReference type="EMBL" id="AP014946">
    <property type="protein sequence ID" value="BAT60375.1"/>
    <property type="molecule type" value="Genomic_DNA"/>
</dbReference>
<evidence type="ECO:0008006" key="4">
    <source>
        <dbReference type="Google" id="ProtNLM"/>
    </source>
</evidence>
<sequence>MDWLNILFKRDGTLAQAPFWYAVLGVYVAGLASQTLLSGAVASKASTIPFALSQIPLLWAWNAIHTKRLRDAGLAQWPVTVLTILFAIFMMVLIVGMTVFLLLQNGRTGVEGGVAGSTFAFYILIAVGSILFGIIDPSGMTPIVLGLLFVMFGPSLMAIAFTIWVGTRRSLVPQIATSVPQ</sequence>
<keyword evidence="1" id="KW-1133">Transmembrane helix</keyword>
<evidence type="ECO:0000256" key="1">
    <source>
        <dbReference type="SAM" id="Phobius"/>
    </source>
</evidence>
<gene>
    <name evidence="2" type="ORF">GJW-30_1_02912</name>
</gene>
<dbReference type="KEGG" id="vgo:GJW-30_1_02912"/>
<feature type="transmembrane region" description="Helical" evidence="1">
    <location>
        <begin position="77"/>
        <end position="102"/>
    </location>
</feature>
<feature type="transmembrane region" description="Helical" evidence="1">
    <location>
        <begin position="20"/>
        <end position="41"/>
    </location>
</feature>
<organism evidence="2 3">
    <name type="scientific">Variibacter gotjawalensis</name>
    <dbReference type="NCBI Taxonomy" id="1333996"/>
    <lineage>
        <taxon>Bacteria</taxon>
        <taxon>Pseudomonadati</taxon>
        <taxon>Pseudomonadota</taxon>
        <taxon>Alphaproteobacteria</taxon>
        <taxon>Hyphomicrobiales</taxon>
        <taxon>Nitrobacteraceae</taxon>
        <taxon>Variibacter</taxon>
    </lineage>
</organism>
<dbReference type="RefSeq" id="WP_096356520.1">
    <property type="nucleotide sequence ID" value="NZ_AP014946.1"/>
</dbReference>
<dbReference type="InterPro" id="IPR008523">
    <property type="entry name" value="DUF805"/>
</dbReference>
<proteinExistence type="predicted"/>
<accession>A0A0S3PWT2</accession>
<name>A0A0S3PWT2_9BRAD</name>
<keyword evidence="1" id="KW-0472">Membrane</keyword>
<protein>
    <recommendedName>
        <fullName evidence="4">Inner membrane protein YhaH</fullName>
    </recommendedName>
</protein>
<feature type="transmembrane region" description="Helical" evidence="1">
    <location>
        <begin position="141"/>
        <end position="165"/>
    </location>
</feature>
<keyword evidence="1" id="KW-0812">Transmembrane</keyword>
<dbReference type="AlphaFoldDB" id="A0A0S3PWT2"/>
<keyword evidence="3" id="KW-1185">Reference proteome</keyword>
<dbReference type="Proteomes" id="UP000236884">
    <property type="component" value="Chromosome"/>
</dbReference>
<dbReference type="GO" id="GO:0016020">
    <property type="term" value="C:membrane"/>
    <property type="evidence" value="ECO:0007669"/>
    <property type="project" value="InterPro"/>
</dbReference>
<feature type="transmembrane region" description="Helical" evidence="1">
    <location>
        <begin position="114"/>
        <end position="135"/>
    </location>
</feature>
<evidence type="ECO:0000313" key="3">
    <source>
        <dbReference type="Proteomes" id="UP000236884"/>
    </source>
</evidence>
<reference evidence="2 3" key="1">
    <citation type="submission" date="2015-08" db="EMBL/GenBank/DDBJ databases">
        <title>Investigation of the bacterial diversity of lava forest soil.</title>
        <authorList>
            <person name="Lee J.S."/>
        </authorList>
    </citation>
    <scope>NUCLEOTIDE SEQUENCE [LARGE SCALE GENOMIC DNA]</scope>
    <source>
        <strain evidence="2 3">GJW-30</strain>
    </source>
</reference>